<dbReference type="PANTHER" id="PTHR10578:SF107">
    <property type="entry name" value="2-HYDROXYACID OXIDASE 1"/>
    <property type="match status" value="1"/>
</dbReference>
<dbReference type="CDD" id="cd02809">
    <property type="entry name" value="alpha_hydroxyacid_oxid_FMN"/>
    <property type="match status" value="1"/>
</dbReference>
<evidence type="ECO:0000256" key="4">
    <source>
        <dbReference type="ARBA" id="ARBA00022643"/>
    </source>
</evidence>
<dbReference type="FunFam" id="3.20.20.70:FF:000056">
    <property type="entry name" value="hydroxyacid oxidase 2"/>
    <property type="match status" value="1"/>
</dbReference>
<feature type="binding site" evidence="10">
    <location>
        <position position="132"/>
    </location>
    <ligand>
        <name>glyoxylate</name>
        <dbReference type="ChEBI" id="CHEBI:36655"/>
    </ligand>
</feature>
<dbReference type="Gene3D" id="3.20.20.70">
    <property type="entry name" value="Aldolase class I"/>
    <property type="match status" value="1"/>
</dbReference>
<comment type="similarity">
    <text evidence="6">Belongs to the FMN-dependent alpha-hydroxy acid dehydrogenase family.</text>
</comment>
<keyword evidence="3 10" id="KW-0285">Flavoprotein</keyword>
<evidence type="ECO:0000256" key="6">
    <source>
        <dbReference type="ARBA" id="ARBA00024042"/>
    </source>
</evidence>
<dbReference type="RefSeq" id="XP_799303.3">
    <property type="nucleotide sequence ID" value="XM_794210.5"/>
</dbReference>
<feature type="binding site" evidence="10">
    <location>
        <position position="158"/>
    </location>
    <ligand>
        <name>FMN</name>
        <dbReference type="ChEBI" id="CHEBI:58210"/>
    </ligand>
</feature>
<name>A0A7M7RFJ7_STRPU</name>
<feature type="binding site" evidence="10">
    <location>
        <position position="26"/>
    </location>
    <ligand>
        <name>glyoxylate</name>
        <dbReference type="ChEBI" id="CHEBI:36655"/>
    </ligand>
</feature>
<dbReference type="InterPro" id="IPR013785">
    <property type="entry name" value="Aldolase_TIM"/>
</dbReference>
<reference evidence="12" key="2">
    <citation type="submission" date="2021-01" db="UniProtKB">
        <authorList>
            <consortium name="EnsemblMetazoa"/>
        </authorList>
    </citation>
    <scope>IDENTIFICATION</scope>
</reference>
<sequence length="371" mass="40823">MMDVAVCLQDFEDFATTYLPKNALDYYRSGANDEQTLDDNREAFKRLRLYPRILRDVSKRDMSTTVLGQRLPYPIAIAPTAMQRMAHPDGEVATARASTSMGTGMILSSWSTRSIEEVAEASRNGLRWFQLYVYRDRDVTRDLVKRAEKAGYKAIFVTVDTPMLGKRLADMRNKFSLPEPYRLANFTIKTNRGGVQGSSSSGLSEYVASLIDPSLSWKHIEWLKTITSLPIILKGVLTAEDAREAAAHNLAGVVVSNHGARQLDGVPSTIDALPEVADALKGTGLEVYLDGGVRTGTDVLKAIALGARAVFVGRPALWALTCNGEAGVKRMLEILKDEFSLAMALTGTTSISEITRRLVRRQPPSYTSSKL</sequence>
<evidence type="ECO:0000313" key="12">
    <source>
        <dbReference type="EnsemblMetazoa" id="XP_799303"/>
    </source>
</evidence>
<evidence type="ECO:0000256" key="8">
    <source>
        <dbReference type="ARBA" id="ARBA00029327"/>
    </source>
</evidence>
<dbReference type="CTD" id="54363"/>
<dbReference type="InterPro" id="IPR008259">
    <property type="entry name" value="FMN_hydac_DH_AS"/>
</dbReference>
<dbReference type="SUPFAM" id="SSF51395">
    <property type="entry name" value="FMN-linked oxidoreductases"/>
    <property type="match status" value="1"/>
</dbReference>
<reference evidence="13" key="1">
    <citation type="submission" date="2015-02" db="EMBL/GenBank/DDBJ databases">
        <title>Genome sequencing for Strongylocentrotus purpuratus.</title>
        <authorList>
            <person name="Murali S."/>
            <person name="Liu Y."/>
            <person name="Vee V."/>
            <person name="English A."/>
            <person name="Wang M."/>
            <person name="Skinner E."/>
            <person name="Han Y."/>
            <person name="Muzny D.M."/>
            <person name="Worley K.C."/>
            <person name="Gibbs R.A."/>
        </authorList>
    </citation>
    <scope>NUCLEOTIDE SEQUENCE</scope>
</reference>
<feature type="binding site" evidence="10">
    <location>
        <position position="261"/>
    </location>
    <ligand>
        <name>glyoxylate</name>
        <dbReference type="ChEBI" id="CHEBI:36655"/>
    </ligand>
</feature>
<dbReference type="Pfam" id="PF01070">
    <property type="entry name" value="FMN_dh"/>
    <property type="match status" value="1"/>
</dbReference>
<feature type="binding site" evidence="10">
    <location>
        <begin position="290"/>
        <end position="294"/>
    </location>
    <ligand>
        <name>FMN</name>
        <dbReference type="ChEBI" id="CHEBI:58210"/>
    </ligand>
</feature>
<dbReference type="GeneID" id="594782"/>
<feature type="binding site" evidence="10">
    <location>
        <begin position="79"/>
        <end position="81"/>
    </location>
    <ligand>
        <name>FMN</name>
        <dbReference type="ChEBI" id="CHEBI:58210"/>
    </ligand>
</feature>
<feature type="binding site" evidence="10">
    <location>
        <position position="256"/>
    </location>
    <ligand>
        <name>FMN</name>
        <dbReference type="ChEBI" id="CHEBI:58210"/>
    </ligand>
</feature>
<comment type="cofactor">
    <cofactor evidence="1">
        <name>FMN</name>
        <dbReference type="ChEBI" id="CHEBI:58210"/>
    </cofactor>
</comment>
<dbReference type="InterPro" id="IPR012133">
    <property type="entry name" value="Alpha-hydoxy_acid_DH_FMN"/>
</dbReference>
<evidence type="ECO:0000256" key="5">
    <source>
        <dbReference type="ARBA" id="ARBA00023002"/>
    </source>
</evidence>
<comment type="catalytic activity">
    <reaction evidence="8">
        <text>2-hydroxyoctanoate + O2 = 2-oxooctanoate + H2O2</text>
        <dbReference type="Rhea" id="RHEA:67940"/>
        <dbReference type="ChEBI" id="CHEBI:15379"/>
        <dbReference type="ChEBI" id="CHEBI:16240"/>
        <dbReference type="ChEBI" id="CHEBI:133514"/>
        <dbReference type="ChEBI" id="CHEBI:176689"/>
    </reaction>
    <physiologicalReaction direction="left-to-right" evidence="8">
        <dbReference type="Rhea" id="RHEA:67941"/>
    </physiologicalReaction>
</comment>
<keyword evidence="13" id="KW-1185">Reference proteome</keyword>
<accession>A0A7M7RFJ7</accession>
<dbReference type="EC" id="1.1.3.15" evidence="2"/>
<feature type="binding site" evidence="10">
    <location>
        <position position="258"/>
    </location>
    <ligand>
        <name>FMN</name>
        <dbReference type="ChEBI" id="CHEBI:58210"/>
    </ligand>
</feature>
<evidence type="ECO:0000256" key="2">
    <source>
        <dbReference type="ARBA" id="ARBA00013087"/>
    </source>
</evidence>
<dbReference type="PIRSF" id="PIRSF000138">
    <property type="entry name" value="Al-hdrx_acd_dh"/>
    <property type="match status" value="1"/>
</dbReference>
<dbReference type="Proteomes" id="UP000007110">
    <property type="component" value="Unassembled WGS sequence"/>
</dbReference>
<proteinExistence type="inferred from homology"/>
<evidence type="ECO:0000256" key="10">
    <source>
        <dbReference type="PIRSR" id="PIRSR000138-2"/>
    </source>
</evidence>
<feature type="binding site" evidence="10">
    <location>
        <position position="167"/>
    </location>
    <ligand>
        <name>glyoxylate</name>
        <dbReference type="ChEBI" id="CHEBI:36655"/>
    </ligand>
</feature>
<dbReference type="PANTHER" id="PTHR10578">
    <property type="entry name" value="S -2-HYDROXY-ACID OXIDASE-RELATED"/>
    <property type="match status" value="1"/>
</dbReference>
<feature type="binding site" evidence="10">
    <location>
        <position position="108"/>
    </location>
    <ligand>
        <name>FMN</name>
        <dbReference type="ChEBI" id="CHEBI:58210"/>
    </ligand>
</feature>
<protein>
    <recommendedName>
        <fullName evidence="2">(S)-2-hydroxy-acid oxidase</fullName>
        <ecNumber evidence="2">1.1.3.15</ecNumber>
    </recommendedName>
</protein>
<dbReference type="KEGG" id="spu:594782"/>
<dbReference type="OrthoDB" id="25826at2759"/>
<dbReference type="InParanoid" id="A0A7M7RFJ7"/>
<evidence type="ECO:0000256" key="1">
    <source>
        <dbReference type="ARBA" id="ARBA00001917"/>
    </source>
</evidence>
<evidence type="ECO:0000256" key="7">
    <source>
        <dbReference type="ARBA" id="ARBA00029325"/>
    </source>
</evidence>
<comment type="catalytic activity">
    <reaction evidence="7">
        <text>a (2S)-2-hydroxycarboxylate + O2 = a 2-oxocarboxylate + H2O2</text>
        <dbReference type="Rhea" id="RHEA:16789"/>
        <dbReference type="ChEBI" id="CHEBI:15379"/>
        <dbReference type="ChEBI" id="CHEBI:16240"/>
        <dbReference type="ChEBI" id="CHEBI:35179"/>
        <dbReference type="ChEBI" id="CHEBI:58123"/>
        <dbReference type="EC" id="1.1.3.15"/>
    </reaction>
    <physiologicalReaction direction="left-to-right" evidence="7">
        <dbReference type="Rhea" id="RHEA:16790"/>
    </physiologicalReaction>
</comment>
<keyword evidence="4 10" id="KW-0288">FMN</keyword>
<feature type="domain" description="FMN hydroxy acid dehydrogenase" evidence="11">
    <location>
        <begin position="1"/>
        <end position="364"/>
    </location>
</feature>
<keyword evidence="5" id="KW-0560">Oxidoreductase</keyword>
<organism evidence="12 13">
    <name type="scientific">Strongylocentrotus purpuratus</name>
    <name type="common">Purple sea urchin</name>
    <dbReference type="NCBI Taxonomy" id="7668"/>
    <lineage>
        <taxon>Eukaryota</taxon>
        <taxon>Metazoa</taxon>
        <taxon>Echinodermata</taxon>
        <taxon>Eleutherozoa</taxon>
        <taxon>Echinozoa</taxon>
        <taxon>Echinoidea</taxon>
        <taxon>Euechinoidea</taxon>
        <taxon>Echinacea</taxon>
        <taxon>Camarodonta</taxon>
        <taxon>Echinidea</taxon>
        <taxon>Strongylocentrotidae</taxon>
        <taxon>Strongylocentrotus</taxon>
    </lineage>
</organism>
<dbReference type="GO" id="GO:0010181">
    <property type="term" value="F:FMN binding"/>
    <property type="evidence" value="ECO:0007669"/>
    <property type="project" value="InterPro"/>
</dbReference>
<feature type="binding site" evidence="10">
    <location>
        <position position="234"/>
    </location>
    <ligand>
        <name>FMN</name>
        <dbReference type="ChEBI" id="CHEBI:58210"/>
    </ligand>
</feature>
<evidence type="ECO:0000313" key="13">
    <source>
        <dbReference type="Proteomes" id="UP000007110"/>
    </source>
</evidence>
<dbReference type="InterPro" id="IPR037396">
    <property type="entry name" value="FMN_HAD"/>
</dbReference>
<dbReference type="GO" id="GO:0005777">
    <property type="term" value="C:peroxisome"/>
    <property type="evidence" value="ECO:0007669"/>
    <property type="project" value="UniProtKB-ARBA"/>
</dbReference>
<feature type="binding site" evidence="10">
    <location>
        <begin position="313"/>
        <end position="314"/>
    </location>
    <ligand>
        <name>FMN</name>
        <dbReference type="ChEBI" id="CHEBI:58210"/>
    </ligand>
</feature>
<dbReference type="AlphaFoldDB" id="A0A7M7RFJ7"/>
<feature type="binding site" evidence="10">
    <location>
        <position position="130"/>
    </location>
    <ligand>
        <name>FMN</name>
        <dbReference type="ChEBI" id="CHEBI:58210"/>
    </ligand>
</feature>
<dbReference type="PROSITE" id="PS51349">
    <property type="entry name" value="FMN_HYDROXY_ACID_DH_2"/>
    <property type="match status" value="1"/>
</dbReference>
<evidence type="ECO:0000259" key="11">
    <source>
        <dbReference type="PROSITE" id="PS51349"/>
    </source>
</evidence>
<dbReference type="PROSITE" id="PS00557">
    <property type="entry name" value="FMN_HYDROXY_ACID_DH_1"/>
    <property type="match status" value="1"/>
</dbReference>
<dbReference type="GO" id="GO:0003973">
    <property type="term" value="F:(S)-2-hydroxy-acid oxidase activity"/>
    <property type="evidence" value="ECO:0007669"/>
    <property type="project" value="UniProtKB-EC"/>
</dbReference>
<feature type="active site" description="Proton acceptor" evidence="9">
    <location>
        <position position="258"/>
    </location>
</feature>
<evidence type="ECO:0000256" key="9">
    <source>
        <dbReference type="PIRSR" id="PIRSR000138-1"/>
    </source>
</evidence>
<dbReference type="OMA" id="RIWFRPK"/>
<evidence type="ECO:0000256" key="3">
    <source>
        <dbReference type="ARBA" id="ARBA00022630"/>
    </source>
</evidence>
<dbReference type="EnsemblMetazoa" id="XM_794210">
    <property type="protein sequence ID" value="XP_799303"/>
    <property type="gene ID" value="LOC594782"/>
</dbReference>
<dbReference type="InterPro" id="IPR000262">
    <property type="entry name" value="FMN-dep_DH"/>
</dbReference>